<dbReference type="AlphaFoldDB" id="A0A345YGA0"/>
<feature type="domain" description="ArnT-like N-terminal" evidence="11">
    <location>
        <begin position="78"/>
        <end position="240"/>
    </location>
</feature>
<dbReference type="GO" id="GO:0005886">
    <property type="term" value="C:plasma membrane"/>
    <property type="evidence" value="ECO:0007669"/>
    <property type="project" value="UniProtKB-SubCell"/>
</dbReference>
<dbReference type="Pfam" id="PF02366">
    <property type="entry name" value="PMT"/>
    <property type="match status" value="1"/>
</dbReference>
<evidence type="ECO:0000256" key="2">
    <source>
        <dbReference type="ARBA" id="ARBA00004922"/>
    </source>
</evidence>
<feature type="transmembrane region" description="Helical" evidence="10">
    <location>
        <begin position="384"/>
        <end position="402"/>
    </location>
</feature>
<dbReference type="InterPro" id="IPR003342">
    <property type="entry name" value="ArnT-like_N"/>
</dbReference>
<organism evidence="13 14">
    <name type="scientific">Erythrobacter aureus</name>
    <dbReference type="NCBI Taxonomy" id="2182384"/>
    <lineage>
        <taxon>Bacteria</taxon>
        <taxon>Pseudomonadati</taxon>
        <taxon>Pseudomonadota</taxon>
        <taxon>Alphaproteobacteria</taxon>
        <taxon>Sphingomonadales</taxon>
        <taxon>Erythrobacteraceae</taxon>
        <taxon>Erythrobacter/Porphyrobacter group</taxon>
        <taxon>Erythrobacter</taxon>
    </lineage>
</organism>
<sequence>MSRAPEQPKDPLRWCAALALLFWLACLPHLTVAQKPYFDEVHYLPAARELLVMGEFTNREHPLLGKQLIALGMAMFGDNPWGWRLLPTLFGTLALFAAMRALWFGTLSRFATLAYGVLLATGFHLFIHARIAMLDIFCLAFLSLAAWHYAAAIRQPEQGRWRLALTGIALGLAMGAKWNALVIAMLPGLAFFFVRAAAGRRRLFLSRRGAPVPGTTLVEATLWLGVLPLAVYAATYLPAFFFRVNPITEGLLFHHQFMLSQQEQVLKPHPYQSTWEQWVLNARSIWYLYEPIDGVQRGIMLIGNPLTMLLGLPALAWCAWHGVVRRHWTALGVVALYGVSLGFWIMASKPVQFYYHYALPSMALLAALALACDALWQNGWRKTALAPVVGSVLVFAWFYPIISGAPLKGPDSFAVWTWLESWR</sequence>
<evidence type="ECO:0000259" key="11">
    <source>
        <dbReference type="Pfam" id="PF02366"/>
    </source>
</evidence>
<dbReference type="InterPro" id="IPR032421">
    <property type="entry name" value="PMT_4TMC"/>
</dbReference>
<evidence type="ECO:0000256" key="9">
    <source>
        <dbReference type="ARBA" id="ARBA00093617"/>
    </source>
</evidence>
<feature type="transmembrane region" description="Helical" evidence="10">
    <location>
        <begin position="182"/>
        <end position="199"/>
    </location>
</feature>
<evidence type="ECO:0000313" key="13">
    <source>
        <dbReference type="EMBL" id="AXK42952.1"/>
    </source>
</evidence>
<reference evidence="14" key="1">
    <citation type="submission" date="2018-07" db="EMBL/GenBank/DDBJ databases">
        <title>Genome sequence of Erythrobacter strain YH-07, an antagonistic bacterium isolated from Yellow Sea.</title>
        <authorList>
            <person name="Tang T."/>
            <person name="Liu Q."/>
            <person name="Sun X."/>
        </authorList>
    </citation>
    <scope>NUCLEOTIDE SEQUENCE [LARGE SCALE GENOMIC DNA]</scope>
    <source>
        <strain evidence="14">YH-07</strain>
    </source>
</reference>
<dbReference type="PROSITE" id="PS51257">
    <property type="entry name" value="PROKAR_LIPOPROTEIN"/>
    <property type="match status" value="1"/>
</dbReference>
<feature type="transmembrane region" description="Helical" evidence="10">
    <location>
        <begin position="327"/>
        <end position="347"/>
    </location>
</feature>
<proteinExistence type="inferred from homology"/>
<dbReference type="PANTHER" id="PTHR10050">
    <property type="entry name" value="DOLICHYL-PHOSPHATE-MANNOSE--PROTEIN MANNOSYLTRANSFERASE"/>
    <property type="match status" value="1"/>
</dbReference>
<dbReference type="GO" id="GO:0012505">
    <property type="term" value="C:endomembrane system"/>
    <property type="evidence" value="ECO:0007669"/>
    <property type="project" value="UniProtKB-SubCell"/>
</dbReference>
<feature type="transmembrane region" description="Helical" evidence="10">
    <location>
        <begin position="133"/>
        <end position="152"/>
    </location>
</feature>
<keyword evidence="8 10" id="KW-0472">Membrane</keyword>
<evidence type="ECO:0000256" key="6">
    <source>
        <dbReference type="ARBA" id="ARBA00022692"/>
    </source>
</evidence>
<dbReference type="RefSeq" id="WP_115417121.1">
    <property type="nucleotide sequence ID" value="NZ_CP031357.1"/>
</dbReference>
<evidence type="ECO:0000256" key="5">
    <source>
        <dbReference type="ARBA" id="ARBA00022679"/>
    </source>
</evidence>
<evidence type="ECO:0000313" key="14">
    <source>
        <dbReference type="Proteomes" id="UP000254508"/>
    </source>
</evidence>
<dbReference type="Proteomes" id="UP000254508">
    <property type="component" value="Chromosome"/>
</dbReference>
<evidence type="ECO:0000256" key="8">
    <source>
        <dbReference type="ARBA" id="ARBA00023136"/>
    </source>
</evidence>
<comment type="subcellular location">
    <subcellularLocation>
        <location evidence="10">Cell membrane</location>
    </subcellularLocation>
    <subcellularLocation>
        <location evidence="1">Endomembrane system</location>
        <topology evidence="1">Multi-pass membrane protein</topology>
    </subcellularLocation>
</comment>
<keyword evidence="6 10" id="KW-0812">Transmembrane</keyword>
<accession>A0A345YGA0</accession>
<feature type="transmembrane region" description="Helical" evidence="10">
    <location>
        <begin position="159"/>
        <end position="176"/>
    </location>
</feature>
<dbReference type="KEGG" id="err:DVR09_12015"/>
<evidence type="ECO:0000256" key="3">
    <source>
        <dbReference type="ARBA" id="ARBA00007222"/>
    </source>
</evidence>
<feature type="transmembrane region" description="Helical" evidence="10">
    <location>
        <begin position="110"/>
        <end position="127"/>
    </location>
</feature>
<comment type="function">
    <text evidence="10">Protein O-mannosyltransferase that catalyzes the transfer of a single mannose residue from a polyprenol phospho-mannosyl lipidic donor to the hydroxyl group of selected serine and threonine residues in acceptor proteins.</text>
</comment>
<evidence type="ECO:0000256" key="7">
    <source>
        <dbReference type="ARBA" id="ARBA00022989"/>
    </source>
</evidence>
<keyword evidence="10" id="KW-1003">Cell membrane</keyword>
<dbReference type="OrthoDB" id="9776737at2"/>
<feature type="transmembrane region" description="Helical" evidence="10">
    <location>
        <begin position="298"/>
        <end position="320"/>
    </location>
</feature>
<feature type="transmembrane region" description="Helical" evidence="10">
    <location>
        <begin position="81"/>
        <end position="103"/>
    </location>
</feature>
<evidence type="ECO:0000256" key="10">
    <source>
        <dbReference type="RuleBase" id="RU367007"/>
    </source>
</evidence>
<protein>
    <recommendedName>
        <fullName evidence="9 10">Polyprenol-phosphate-mannose--protein mannosyltransferase</fullName>
        <ecNumber evidence="10">2.4.1.-</ecNumber>
    </recommendedName>
</protein>
<dbReference type="InterPro" id="IPR027005">
    <property type="entry name" value="PMT-like"/>
</dbReference>
<keyword evidence="4 10" id="KW-0328">Glycosyltransferase</keyword>
<evidence type="ECO:0000259" key="12">
    <source>
        <dbReference type="Pfam" id="PF16192"/>
    </source>
</evidence>
<feature type="domain" description="Protein O-mannosyl-transferase C-terminal four TM" evidence="12">
    <location>
        <begin position="253"/>
        <end position="422"/>
    </location>
</feature>
<dbReference type="EMBL" id="CP031357">
    <property type="protein sequence ID" value="AXK42952.1"/>
    <property type="molecule type" value="Genomic_DNA"/>
</dbReference>
<comment type="similarity">
    <text evidence="3 10">Belongs to the glycosyltransferase 39 family.</text>
</comment>
<feature type="transmembrane region" description="Helical" evidence="10">
    <location>
        <begin position="353"/>
        <end position="372"/>
    </location>
</feature>
<keyword evidence="7 10" id="KW-1133">Transmembrane helix</keyword>
<feature type="transmembrane region" description="Helical" evidence="10">
    <location>
        <begin position="220"/>
        <end position="242"/>
    </location>
</feature>
<dbReference type="EC" id="2.4.1.-" evidence="10"/>
<keyword evidence="5 10" id="KW-0808">Transferase</keyword>
<evidence type="ECO:0000256" key="4">
    <source>
        <dbReference type="ARBA" id="ARBA00022676"/>
    </source>
</evidence>
<comment type="pathway">
    <text evidence="2 10">Protein modification; protein glycosylation.</text>
</comment>
<dbReference type="UniPathway" id="UPA00378"/>
<name>A0A345YGA0_9SPHN</name>
<evidence type="ECO:0000256" key="1">
    <source>
        <dbReference type="ARBA" id="ARBA00004127"/>
    </source>
</evidence>
<dbReference type="GO" id="GO:0004169">
    <property type="term" value="F:dolichyl-phosphate-mannose-protein mannosyltransferase activity"/>
    <property type="evidence" value="ECO:0007669"/>
    <property type="project" value="UniProtKB-UniRule"/>
</dbReference>
<dbReference type="Pfam" id="PF16192">
    <property type="entry name" value="PMT_4TMC"/>
    <property type="match status" value="1"/>
</dbReference>
<gene>
    <name evidence="13" type="ORF">DVR09_12015</name>
</gene>
<keyword evidence="14" id="KW-1185">Reference proteome</keyword>